<keyword evidence="2" id="KW-1134">Transmembrane beta strand</keyword>
<comment type="caution">
    <text evidence="3">The sequence shown here is derived from an EMBL/GenBank/DDBJ whole genome shotgun (WGS) entry which is preliminary data.</text>
</comment>
<dbReference type="GO" id="GO:0015562">
    <property type="term" value="F:efflux transmembrane transporter activity"/>
    <property type="evidence" value="ECO:0007669"/>
    <property type="project" value="InterPro"/>
</dbReference>
<dbReference type="InterPro" id="IPR003423">
    <property type="entry name" value="OMP_efflux"/>
</dbReference>
<dbReference type="RefSeq" id="WP_104428796.1">
    <property type="nucleotide sequence ID" value="NZ_PTIZ01000005.1"/>
</dbReference>
<keyword evidence="2" id="KW-0564">Palmitate</keyword>
<evidence type="ECO:0000256" key="1">
    <source>
        <dbReference type="ARBA" id="ARBA00007613"/>
    </source>
</evidence>
<accession>A0A2S6HDR8</accession>
<gene>
    <name evidence="3" type="ORF">B0F87_1057</name>
</gene>
<dbReference type="GO" id="GO:0009279">
    <property type="term" value="C:cell outer membrane"/>
    <property type="evidence" value="ECO:0007669"/>
    <property type="project" value="UniProtKB-SubCell"/>
</dbReference>
<comment type="similarity">
    <text evidence="1 2">Belongs to the outer membrane factor (OMF) (TC 1.B.17) family.</text>
</comment>
<name>A0A2S6HDR8_9GAMM</name>
<evidence type="ECO:0000256" key="2">
    <source>
        <dbReference type="RuleBase" id="RU362097"/>
    </source>
</evidence>
<dbReference type="Gene3D" id="1.20.1600.10">
    <property type="entry name" value="Outer membrane efflux proteins (OEP)"/>
    <property type="match status" value="1"/>
</dbReference>
<evidence type="ECO:0000313" key="4">
    <source>
        <dbReference type="Proteomes" id="UP000240010"/>
    </source>
</evidence>
<reference evidence="3 4" key="1">
    <citation type="submission" date="2018-02" db="EMBL/GenBank/DDBJ databases">
        <title>Subsurface microbial communities from deep shales in Ohio and West Virginia, USA.</title>
        <authorList>
            <person name="Wrighton K."/>
        </authorList>
    </citation>
    <scope>NUCLEOTIDE SEQUENCE [LARGE SCALE GENOMIC DNA]</scope>
    <source>
        <strain evidence="3 4">OWC-DMM</strain>
    </source>
</reference>
<organism evidence="3 4">
    <name type="scientific">Methylobacter tundripaludum</name>
    <dbReference type="NCBI Taxonomy" id="173365"/>
    <lineage>
        <taxon>Bacteria</taxon>
        <taxon>Pseudomonadati</taxon>
        <taxon>Pseudomonadota</taxon>
        <taxon>Gammaproteobacteria</taxon>
        <taxon>Methylococcales</taxon>
        <taxon>Methylococcaceae</taxon>
        <taxon>Methylobacter</taxon>
    </lineage>
</organism>
<dbReference type="AlphaFoldDB" id="A0A2S6HDR8"/>
<protein>
    <submittedName>
        <fullName evidence="3">Multidrug efflux system outer membrane protein</fullName>
    </submittedName>
</protein>
<keyword evidence="2" id="KW-0472">Membrane</keyword>
<sequence>MRHISIPLLLPLALTGCFMIGPDYQKPTASIPDAWRFAPAETVAASDTRWWEQFGDPRLTQLIEQALLHNKDLQIATATVEEFLGLYSVTRADLFPQINGSASYQRQQISGVTAGAVPTPASDNIQAALNLSWEIDVWGRLRRATEAARANLYGQEETRRTVVLTLVTSVARSYVQLCELDQRLEIAKRTLVDRREAYRIARARFEGELNSNAEVRQAESEVHNTAASVPQLESLVAQKEHELSVLLGHNPAAVQRGLALTELRLPSIPAGLPSELLTRRPDIRKAEQDLIAANANIGVAKAAYFPKFTVTGSFGGASADFSQLLSGPAGAWNYGLGLAMPLFTAGKIAGQVKASEAREQESLFSYQKTLLQAFQETENALIDNSKIQEQVQALNRQVIALREYRRLAWLRYNNGLTDYLVVLDAQRNLFNIELALATAQSNSLQAVINVYKAFGGSWMEKVSENQGTPPS</sequence>
<dbReference type="InterPro" id="IPR010131">
    <property type="entry name" value="MdtP/NodT-like"/>
</dbReference>
<dbReference type="NCBIfam" id="TIGR01845">
    <property type="entry name" value="outer_NodT"/>
    <property type="match status" value="1"/>
</dbReference>
<dbReference type="Proteomes" id="UP000240010">
    <property type="component" value="Unassembled WGS sequence"/>
</dbReference>
<dbReference type="Gene3D" id="2.20.200.10">
    <property type="entry name" value="Outer membrane efflux proteins (OEP)"/>
    <property type="match status" value="1"/>
</dbReference>
<dbReference type="PANTHER" id="PTHR30203:SF33">
    <property type="entry name" value="BLR4455 PROTEIN"/>
    <property type="match status" value="1"/>
</dbReference>
<evidence type="ECO:0000313" key="3">
    <source>
        <dbReference type="EMBL" id="PPK75541.1"/>
    </source>
</evidence>
<keyword evidence="2" id="KW-0449">Lipoprotein</keyword>
<comment type="subcellular location">
    <subcellularLocation>
        <location evidence="2">Cell outer membrane</location>
        <topology evidence="2">Lipid-anchor</topology>
    </subcellularLocation>
</comment>
<keyword evidence="2" id="KW-0812">Transmembrane</keyword>
<proteinExistence type="inferred from homology"/>
<dbReference type="PANTHER" id="PTHR30203">
    <property type="entry name" value="OUTER MEMBRANE CATION EFFLUX PROTEIN"/>
    <property type="match status" value="1"/>
</dbReference>
<dbReference type="EMBL" id="PTIZ01000005">
    <property type="protein sequence ID" value="PPK75541.1"/>
    <property type="molecule type" value="Genomic_DNA"/>
</dbReference>
<dbReference type="Pfam" id="PF02321">
    <property type="entry name" value="OEP"/>
    <property type="match status" value="2"/>
</dbReference>
<dbReference type="PROSITE" id="PS51257">
    <property type="entry name" value="PROKAR_LIPOPROTEIN"/>
    <property type="match status" value="1"/>
</dbReference>
<dbReference type="SUPFAM" id="SSF56954">
    <property type="entry name" value="Outer membrane efflux proteins (OEP)"/>
    <property type="match status" value="1"/>
</dbReference>